<keyword evidence="1" id="KW-0732">Signal</keyword>
<dbReference type="AlphaFoldDB" id="A0A0E9TKQ7"/>
<reference evidence="2" key="1">
    <citation type="submission" date="2014-11" db="EMBL/GenBank/DDBJ databases">
        <authorList>
            <person name="Amaro Gonzalez C."/>
        </authorList>
    </citation>
    <scope>NUCLEOTIDE SEQUENCE</scope>
</reference>
<dbReference type="EMBL" id="GBXM01055274">
    <property type="protein sequence ID" value="JAH53303.1"/>
    <property type="molecule type" value="Transcribed_RNA"/>
</dbReference>
<name>A0A0E9TKQ7_ANGAN</name>
<proteinExistence type="predicted"/>
<accession>A0A0E9TKQ7</accession>
<feature type="chain" id="PRO_5005435077" evidence="1">
    <location>
        <begin position="22"/>
        <end position="38"/>
    </location>
</feature>
<organism evidence="2">
    <name type="scientific">Anguilla anguilla</name>
    <name type="common">European freshwater eel</name>
    <name type="synonym">Muraena anguilla</name>
    <dbReference type="NCBI Taxonomy" id="7936"/>
    <lineage>
        <taxon>Eukaryota</taxon>
        <taxon>Metazoa</taxon>
        <taxon>Chordata</taxon>
        <taxon>Craniata</taxon>
        <taxon>Vertebrata</taxon>
        <taxon>Euteleostomi</taxon>
        <taxon>Actinopterygii</taxon>
        <taxon>Neopterygii</taxon>
        <taxon>Teleostei</taxon>
        <taxon>Anguilliformes</taxon>
        <taxon>Anguillidae</taxon>
        <taxon>Anguilla</taxon>
    </lineage>
</organism>
<evidence type="ECO:0000313" key="2">
    <source>
        <dbReference type="EMBL" id="JAH53303.1"/>
    </source>
</evidence>
<sequence>MHKTILMACICVCLLMPVLKCWPTQRYTYCAMVFVLYV</sequence>
<protein>
    <submittedName>
        <fullName evidence="2">Uncharacterized protein</fullName>
    </submittedName>
</protein>
<reference evidence="2" key="2">
    <citation type="journal article" date="2015" name="Fish Shellfish Immunol.">
        <title>Early steps in the European eel (Anguilla anguilla)-Vibrio vulnificus interaction in the gills: Role of the RtxA13 toxin.</title>
        <authorList>
            <person name="Callol A."/>
            <person name="Pajuelo D."/>
            <person name="Ebbesson L."/>
            <person name="Teles M."/>
            <person name="MacKenzie S."/>
            <person name="Amaro C."/>
        </authorList>
    </citation>
    <scope>NUCLEOTIDE SEQUENCE</scope>
</reference>
<feature type="signal peptide" evidence="1">
    <location>
        <begin position="1"/>
        <end position="21"/>
    </location>
</feature>
<evidence type="ECO:0000256" key="1">
    <source>
        <dbReference type="SAM" id="SignalP"/>
    </source>
</evidence>